<comment type="similarity">
    <text evidence="4">Belongs to the zinc-containing alcohol dehydrogenase family.</text>
</comment>
<accession>A0ABW1S9L7</accession>
<dbReference type="Pfam" id="PF00107">
    <property type="entry name" value="ADH_zinc_N"/>
    <property type="match status" value="1"/>
</dbReference>
<sequence length="349" mass="36605">MKSYKFEEFGAPLQRVEEPTPEPTGKQVLIRMASCGVCHSDIHIHDGYFDLGGGRKLPLDQTTKRPHTLGHEIVGEVVSTGPDVEGIEPGSKWLVYPWIGCGKCSLCVNGEEHLCPVGNVLGLSAPGGFSDHVMVPDSKYLVDYGNVPDAIACTYACSSLTAFSALKKAQRVTSEDPILIIGAGGVGQSAIALCTALYGVAPIVAEINEDRRADALKLGASEAVDPSDKASRKALLKSTGGGFATVIDFVGAPATAEFGMSVLRKGGKQIMVGLFGGSIEMPLATIPMRSITLSGSYVGSLEELKELAELGRAGKVPEITISTCSLDAADETLKALREGKITGRAVLQS</sequence>
<keyword evidence="1 4" id="KW-0479">Metal-binding</keyword>
<dbReference type="PANTHER" id="PTHR43401">
    <property type="entry name" value="L-THREONINE 3-DEHYDROGENASE"/>
    <property type="match status" value="1"/>
</dbReference>
<evidence type="ECO:0000256" key="3">
    <source>
        <dbReference type="ARBA" id="ARBA00023002"/>
    </source>
</evidence>
<proteinExistence type="inferred from homology"/>
<dbReference type="Pfam" id="PF08240">
    <property type="entry name" value="ADH_N"/>
    <property type="match status" value="1"/>
</dbReference>
<gene>
    <name evidence="6" type="ORF">ACFQDM_09565</name>
</gene>
<dbReference type="SUPFAM" id="SSF51735">
    <property type="entry name" value="NAD(P)-binding Rossmann-fold domains"/>
    <property type="match status" value="1"/>
</dbReference>
<evidence type="ECO:0000256" key="1">
    <source>
        <dbReference type="ARBA" id="ARBA00022723"/>
    </source>
</evidence>
<dbReference type="Gene3D" id="3.90.180.10">
    <property type="entry name" value="Medium-chain alcohol dehydrogenases, catalytic domain"/>
    <property type="match status" value="1"/>
</dbReference>
<evidence type="ECO:0000256" key="4">
    <source>
        <dbReference type="RuleBase" id="RU361277"/>
    </source>
</evidence>
<dbReference type="InterPro" id="IPR013149">
    <property type="entry name" value="ADH-like_C"/>
</dbReference>
<keyword evidence="7" id="KW-1185">Reference proteome</keyword>
<dbReference type="InterPro" id="IPR013154">
    <property type="entry name" value="ADH-like_N"/>
</dbReference>
<dbReference type="PANTHER" id="PTHR43401:SF4">
    <property type="entry name" value="D-ARABINOSE 1-DEHYDROGENASE (NADP(+))"/>
    <property type="match status" value="1"/>
</dbReference>
<dbReference type="InterPro" id="IPR011032">
    <property type="entry name" value="GroES-like_sf"/>
</dbReference>
<dbReference type="SMART" id="SM00829">
    <property type="entry name" value="PKS_ER"/>
    <property type="match status" value="1"/>
</dbReference>
<evidence type="ECO:0000259" key="5">
    <source>
        <dbReference type="SMART" id="SM00829"/>
    </source>
</evidence>
<dbReference type="EMBL" id="JBHSSW010000012">
    <property type="protein sequence ID" value="MFC6198327.1"/>
    <property type="molecule type" value="Genomic_DNA"/>
</dbReference>
<dbReference type="SUPFAM" id="SSF50129">
    <property type="entry name" value="GroES-like"/>
    <property type="match status" value="1"/>
</dbReference>
<dbReference type="InterPro" id="IPR050129">
    <property type="entry name" value="Zn_alcohol_dh"/>
</dbReference>
<keyword evidence="2 4" id="KW-0862">Zinc</keyword>
<dbReference type="PROSITE" id="PS00059">
    <property type="entry name" value="ADH_ZINC"/>
    <property type="match status" value="1"/>
</dbReference>
<dbReference type="Proteomes" id="UP001596303">
    <property type="component" value="Unassembled WGS sequence"/>
</dbReference>
<dbReference type="CDD" id="cd08240">
    <property type="entry name" value="6_hydroxyhexanoate_dh_like"/>
    <property type="match status" value="1"/>
</dbReference>
<dbReference type="InterPro" id="IPR002328">
    <property type="entry name" value="ADH_Zn_CS"/>
</dbReference>
<dbReference type="InterPro" id="IPR036291">
    <property type="entry name" value="NAD(P)-bd_dom_sf"/>
</dbReference>
<feature type="domain" description="Enoyl reductase (ER)" evidence="5">
    <location>
        <begin position="10"/>
        <end position="347"/>
    </location>
</feature>
<comment type="cofactor">
    <cofactor evidence="4">
        <name>Zn(2+)</name>
        <dbReference type="ChEBI" id="CHEBI:29105"/>
    </cofactor>
</comment>
<keyword evidence="3" id="KW-0560">Oxidoreductase</keyword>
<evidence type="ECO:0000313" key="7">
    <source>
        <dbReference type="Proteomes" id="UP001596303"/>
    </source>
</evidence>
<dbReference type="Gene3D" id="3.40.50.720">
    <property type="entry name" value="NAD(P)-binding Rossmann-like Domain"/>
    <property type="match status" value="1"/>
</dbReference>
<evidence type="ECO:0000256" key="2">
    <source>
        <dbReference type="ARBA" id="ARBA00022833"/>
    </source>
</evidence>
<evidence type="ECO:0000313" key="6">
    <source>
        <dbReference type="EMBL" id="MFC6198327.1"/>
    </source>
</evidence>
<dbReference type="RefSeq" id="WP_377378450.1">
    <property type="nucleotide sequence ID" value="NZ_JBHSSW010000012.1"/>
</dbReference>
<protein>
    <submittedName>
        <fullName evidence="6">Alcohol dehydrogenase</fullName>
    </submittedName>
</protein>
<organism evidence="6 7">
    <name type="scientific">Ponticaulis profundi</name>
    <dbReference type="NCBI Taxonomy" id="2665222"/>
    <lineage>
        <taxon>Bacteria</taxon>
        <taxon>Pseudomonadati</taxon>
        <taxon>Pseudomonadota</taxon>
        <taxon>Alphaproteobacteria</taxon>
        <taxon>Hyphomonadales</taxon>
        <taxon>Hyphomonadaceae</taxon>
        <taxon>Ponticaulis</taxon>
    </lineage>
</organism>
<comment type="caution">
    <text evidence="6">The sequence shown here is derived from an EMBL/GenBank/DDBJ whole genome shotgun (WGS) entry which is preliminary data.</text>
</comment>
<name>A0ABW1S9L7_9PROT</name>
<dbReference type="InterPro" id="IPR020843">
    <property type="entry name" value="ER"/>
</dbReference>
<reference evidence="7" key="1">
    <citation type="journal article" date="2019" name="Int. J. Syst. Evol. Microbiol.">
        <title>The Global Catalogue of Microorganisms (GCM) 10K type strain sequencing project: providing services to taxonomists for standard genome sequencing and annotation.</title>
        <authorList>
            <consortium name="The Broad Institute Genomics Platform"/>
            <consortium name="The Broad Institute Genome Sequencing Center for Infectious Disease"/>
            <person name="Wu L."/>
            <person name="Ma J."/>
        </authorList>
    </citation>
    <scope>NUCLEOTIDE SEQUENCE [LARGE SCALE GENOMIC DNA]</scope>
    <source>
        <strain evidence="7">CGMCC-1.15741</strain>
    </source>
</reference>